<feature type="domain" description="CN hydrolase" evidence="10">
    <location>
        <begin position="222"/>
        <end position="476"/>
    </location>
</feature>
<dbReference type="SUPFAM" id="SSF56317">
    <property type="entry name" value="Carbon-nitrogen hydrolase"/>
    <property type="match status" value="1"/>
</dbReference>
<keyword evidence="5 9" id="KW-0812">Transmembrane</keyword>
<dbReference type="GO" id="GO:0042158">
    <property type="term" value="P:lipoprotein biosynthetic process"/>
    <property type="evidence" value="ECO:0007669"/>
    <property type="project" value="UniProtKB-UniRule"/>
</dbReference>
<dbReference type="OrthoDB" id="9804277at2"/>
<comment type="caution">
    <text evidence="11">The sequence shown here is derived from an EMBL/GenBank/DDBJ whole genome shotgun (WGS) entry which is preliminary data.</text>
</comment>
<dbReference type="InterPro" id="IPR004563">
    <property type="entry name" value="Apolipo_AcylTrfase"/>
</dbReference>
<sequence>MKNVALYILAGLLGGLYALSFAPVPSGMLQVSCLTGLLLLLSVVDKPVRAVWAFTVMWFCAGLYWLHFSMHDVGGLPIWMSVFAIVLLSLYLSSFYVLAVYMWRRFFVQRQLSSDLLAFPALWTAAELARGYLFGGFPWLASGYAHIDNPILRGWFAIFGVYGVGFLAVVFAGGMAFVARQLFKKQRDTKALMLTAVSMLVMLGLGWAARGLSWGEKSGAPISVSIVQPNVSQTIKFDEAEIIKNTHRFIDQSIKSNAQLTVFPETALPYPWTMVPEPMLEPLQAALKDRVVLMGGVGVDAAKGEFYNSGMWLSGQGDIFNPPRYDKIHLLPFGEMVPWGFNWFIKMMNIPLGGYGYGVSRQPFELKTNGQTTRVGVNICYENEFGEELIKAWAQGDAQAPNIWVNMTNLGWFGSVNQSTAQQQHLYMSRARALEMARPVIVATNTGLSAYIDAAGTVLNQLPADEASQSTVQVQGMTGLTPYVGWGNAPVLGFISFLFGLSVFLRHRQGMDI</sequence>
<reference evidence="11 12" key="1">
    <citation type="submission" date="2019-03" db="EMBL/GenBank/DDBJ databases">
        <title>Genomic Encyclopedia of Type Strains, Phase IV (KMG-IV): sequencing the most valuable type-strain genomes for metagenomic binning, comparative biology and taxonomic classification.</title>
        <authorList>
            <person name="Goeker M."/>
        </authorList>
    </citation>
    <scope>NUCLEOTIDE SEQUENCE [LARGE SCALE GENOMIC DNA]</scope>
    <source>
        <strain evidence="11 12">DSM 102852</strain>
    </source>
</reference>
<keyword evidence="8 9" id="KW-0012">Acyltransferase</keyword>
<dbReference type="Pfam" id="PF20154">
    <property type="entry name" value="LNT_N"/>
    <property type="match status" value="1"/>
</dbReference>
<dbReference type="EC" id="2.3.1.269" evidence="9"/>
<comment type="function">
    <text evidence="9">Catalyzes the phospholipid dependent N-acylation of the N-terminal cysteine of apolipoprotein, the last step in lipoprotein maturation.</text>
</comment>
<keyword evidence="3 9" id="KW-1003">Cell membrane</keyword>
<evidence type="ECO:0000259" key="10">
    <source>
        <dbReference type="PROSITE" id="PS50263"/>
    </source>
</evidence>
<dbReference type="Gene3D" id="3.60.110.10">
    <property type="entry name" value="Carbon-nitrogen hydrolase"/>
    <property type="match status" value="1"/>
</dbReference>
<organism evidence="11 12">
    <name type="scientific">Hydromonas duriensis</name>
    <dbReference type="NCBI Taxonomy" id="1527608"/>
    <lineage>
        <taxon>Bacteria</taxon>
        <taxon>Pseudomonadati</taxon>
        <taxon>Pseudomonadota</taxon>
        <taxon>Betaproteobacteria</taxon>
        <taxon>Burkholderiales</taxon>
        <taxon>Burkholderiaceae</taxon>
        <taxon>Hydromonas</taxon>
    </lineage>
</organism>
<evidence type="ECO:0000256" key="6">
    <source>
        <dbReference type="ARBA" id="ARBA00022989"/>
    </source>
</evidence>
<dbReference type="PROSITE" id="PS50263">
    <property type="entry name" value="CN_HYDROLASE"/>
    <property type="match status" value="1"/>
</dbReference>
<evidence type="ECO:0000313" key="11">
    <source>
        <dbReference type="EMBL" id="TDR31672.1"/>
    </source>
</evidence>
<evidence type="ECO:0000256" key="9">
    <source>
        <dbReference type="HAMAP-Rule" id="MF_01148"/>
    </source>
</evidence>
<dbReference type="InterPro" id="IPR036526">
    <property type="entry name" value="C-N_Hydrolase_sf"/>
</dbReference>
<feature type="transmembrane region" description="Helical" evidence="9">
    <location>
        <begin position="191"/>
        <end position="209"/>
    </location>
</feature>
<dbReference type="GO" id="GO:0005886">
    <property type="term" value="C:plasma membrane"/>
    <property type="evidence" value="ECO:0007669"/>
    <property type="project" value="UniProtKB-SubCell"/>
</dbReference>
<feature type="transmembrane region" description="Helical" evidence="9">
    <location>
        <begin position="155"/>
        <end position="179"/>
    </location>
</feature>
<feature type="transmembrane region" description="Helical" evidence="9">
    <location>
        <begin position="51"/>
        <end position="70"/>
    </location>
</feature>
<evidence type="ECO:0000256" key="7">
    <source>
        <dbReference type="ARBA" id="ARBA00023136"/>
    </source>
</evidence>
<keyword evidence="6 9" id="KW-1133">Transmembrane helix</keyword>
<keyword evidence="12" id="KW-1185">Reference proteome</keyword>
<evidence type="ECO:0000256" key="3">
    <source>
        <dbReference type="ARBA" id="ARBA00022475"/>
    </source>
</evidence>
<dbReference type="Proteomes" id="UP000294480">
    <property type="component" value="Unassembled WGS sequence"/>
</dbReference>
<dbReference type="EMBL" id="SNZE01000008">
    <property type="protein sequence ID" value="TDR31672.1"/>
    <property type="molecule type" value="Genomic_DNA"/>
</dbReference>
<feature type="transmembrane region" description="Helical" evidence="9">
    <location>
        <begin position="115"/>
        <end position="135"/>
    </location>
</feature>
<gene>
    <name evidence="9" type="primary">lnt</name>
    <name evidence="11" type="ORF">DFR44_10855</name>
</gene>
<comment type="catalytic activity">
    <reaction evidence="9">
        <text>N-terminal S-1,2-diacyl-sn-glyceryl-L-cysteinyl-[lipoprotein] + a glycerophospholipid = N-acyl-S-1,2-diacyl-sn-glyceryl-L-cysteinyl-[lipoprotein] + a 2-acyl-sn-glycero-3-phospholipid + H(+)</text>
        <dbReference type="Rhea" id="RHEA:48228"/>
        <dbReference type="Rhea" id="RHEA-COMP:14681"/>
        <dbReference type="Rhea" id="RHEA-COMP:14684"/>
        <dbReference type="ChEBI" id="CHEBI:15378"/>
        <dbReference type="ChEBI" id="CHEBI:136912"/>
        <dbReference type="ChEBI" id="CHEBI:140656"/>
        <dbReference type="ChEBI" id="CHEBI:140657"/>
        <dbReference type="ChEBI" id="CHEBI:140660"/>
        <dbReference type="EC" id="2.3.1.269"/>
    </reaction>
</comment>
<dbReference type="HAMAP" id="MF_01148">
    <property type="entry name" value="Lnt"/>
    <property type="match status" value="1"/>
</dbReference>
<dbReference type="Pfam" id="PF00795">
    <property type="entry name" value="CN_hydrolase"/>
    <property type="match status" value="1"/>
</dbReference>
<proteinExistence type="inferred from homology"/>
<evidence type="ECO:0000256" key="4">
    <source>
        <dbReference type="ARBA" id="ARBA00022679"/>
    </source>
</evidence>
<comment type="similarity">
    <text evidence="2 9">Belongs to the CN hydrolase family. Apolipoprotein N-acyltransferase subfamily.</text>
</comment>
<dbReference type="PANTHER" id="PTHR38686">
    <property type="entry name" value="APOLIPOPROTEIN N-ACYLTRANSFERASE"/>
    <property type="match status" value="1"/>
</dbReference>
<feature type="transmembrane region" description="Helical" evidence="9">
    <location>
        <begin position="76"/>
        <end position="103"/>
    </location>
</feature>
<dbReference type="UniPathway" id="UPA00666"/>
<accession>A0A4R6Y8F4</accession>
<evidence type="ECO:0000256" key="8">
    <source>
        <dbReference type="ARBA" id="ARBA00023315"/>
    </source>
</evidence>
<dbReference type="PANTHER" id="PTHR38686:SF1">
    <property type="entry name" value="APOLIPOPROTEIN N-ACYLTRANSFERASE"/>
    <property type="match status" value="1"/>
</dbReference>
<evidence type="ECO:0000256" key="5">
    <source>
        <dbReference type="ARBA" id="ARBA00022692"/>
    </source>
</evidence>
<evidence type="ECO:0000313" key="12">
    <source>
        <dbReference type="Proteomes" id="UP000294480"/>
    </source>
</evidence>
<protein>
    <recommendedName>
        <fullName evidence="9">Apolipoprotein N-acyltransferase</fullName>
        <shortName evidence="9">ALP N-acyltransferase</shortName>
        <ecNumber evidence="9">2.3.1.269</ecNumber>
    </recommendedName>
</protein>
<comment type="subcellular location">
    <subcellularLocation>
        <location evidence="1 9">Cell membrane</location>
        <topology evidence="1 9">Multi-pass membrane protein</topology>
    </subcellularLocation>
</comment>
<dbReference type="InterPro" id="IPR045378">
    <property type="entry name" value="LNT_N"/>
</dbReference>
<evidence type="ECO:0000256" key="2">
    <source>
        <dbReference type="ARBA" id="ARBA00010065"/>
    </source>
</evidence>
<dbReference type="RefSeq" id="WP_133619733.1">
    <property type="nucleotide sequence ID" value="NZ_SNZE01000008.1"/>
</dbReference>
<dbReference type="NCBIfam" id="TIGR00546">
    <property type="entry name" value="lnt"/>
    <property type="match status" value="1"/>
</dbReference>
<feature type="transmembrane region" description="Helical" evidence="9">
    <location>
        <begin position="483"/>
        <end position="505"/>
    </location>
</feature>
<comment type="pathway">
    <text evidence="9">Protein modification; lipoprotein biosynthesis (N-acyl transfer).</text>
</comment>
<keyword evidence="11" id="KW-0449">Lipoprotein</keyword>
<dbReference type="CDD" id="cd07571">
    <property type="entry name" value="ALP_N-acyl_transferase"/>
    <property type="match status" value="1"/>
</dbReference>
<keyword evidence="4 9" id="KW-0808">Transferase</keyword>
<dbReference type="InterPro" id="IPR003010">
    <property type="entry name" value="C-N_Hydrolase"/>
</dbReference>
<dbReference type="GO" id="GO:0016410">
    <property type="term" value="F:N-acyltransferase activity"/>
    <property type="evidence" value="ECO:0007669"/>
    <property type="project" value="UniProtKB-UniRule"/>
</dbReference>
<keyword evidence="7 9" id="KW-0472">Membrane</keyword>
<feature type="transmembrane region" description="Helical" evidence="9">
    <location>
        <begin position="28"/>
        <end position="44"/>
    </location>
</feature>
<name>A0A4R6Y8F4_9BURK</name>
<dbReference type="AlphaFoldDB" id="A0A4R6Y8F4"/>
<evidence type="ECO:0000256" key="1">
    <source>
        <dbReference type="ARBA" id="ARBA00004651"/>
    </source>
</evidence>